<name>A0A438FQB2_VITVI</name>
<reference evidence="2 3" key="1">
    <citation type="journal article" date="2018" name="PLoS Genet.">
        <title>Population sequencing reveals clonal diversity and ancestral inbreeding in the grapevine cultivar Chardonnay.</title>
        <authorList>
            <person name="Roach M.J."/>
            <person name="Johnson D.L."/>
            <person name="Bohlmann J."/>
            <person name="van Vuuren H.J."/>
            <person name="Jones S.J."/>
            <person name="Pretorius I.S."/>
            <person name="Schmidt S.A."/>
            <person name="Borneman A.R."/>
        </authorList>
    </citation>
    <scope>NUCLEOTIDE SEQUENCE [LARGE SCALE GENOMIC DNA]</scope>
    <source>
        <strain evidence="3">cv. Chardonnay</strain>
        <tissue evidence="2">Leaf</tissue>
    </source>
</reference>
<accession>A0A438FQB2</accession>
<evidence type="ECO:0000256" key="1">
    <source>
        <dbReference type="SAM" id="SignalP"/>
    </source>
</evidence>
<dbReference type="EMBL" id="QGNW01000786">
    <property type="protein sequence ID" value="RVW62135.1"/>
    <property type="molecule type" value="Genomic_DNA"/>
</dbReference>
<comment type="caution">
    <text evidence="2">The sequence shown here is derived from an EMBL/GenBank/DDBJ whole genome shotgun (WGS) entry which is preliminary data.</text>
</comment>
<keyword evidence="1" id="KW-0732">Signal</keyword>
<feature type="chain" id="PRO_5019431500" evidence="1">
    <location>
        <begin position="29"/>
        <end position="170"/>
    </location>
</feature>
<evidence type="ECO:0000313" key="2">
    <source>
        <dbReference type="EMBL" id="RVW62135.1"/>
    </source>
</evidence>
<dbReference type="AlphaFoldDB" id="A0A438FQB2"/>
<gene>
    <name evidence="2" type="ORF">CK203_064636</name>
</gene>
<dbReference type="Proteomes" id="UP000288805">
    <property type="component" value="Unassembled WGS sequence"/>
</dbReference>
<evidence type="ECO:0000313" key="3">
    <source>
        <dbReference type="Proteomes" id="UP000288805"/>
    </source>
</evidence>
<organism evidence="2 3">
    <name type="scientific">Vitis vinifera</name>
    <name type="common">Grape</name>
    <dbReference type="NCBI Taxonomy" id="29760"/>
    <lineage>
        <taxon>Eukaryota</taxon>
        <taxon>Viridiplantae</taxon>
        <taxon>Streptophyta</taxon>
        <taxon>Embryophyta</taxon>
        <taxon>Tracheophyta</taxon>
        <taxon>Spermatophyta</taxon>
        <taxon>Magnoliopsida</taxon>
        <taxon>eudicotyledons</taxon>
        <taxon>Gunneridae</taxon>
        <taxon>Pentapetalae</taxon>
        <taxon>rosids</taxon>
        <taxon>Vitales</taxon>
        <taxon>Vitaceae</taxon>
        <taxon>Viteae</taxon>
        <taxon>Vitis</taxon>
    </lineage>
</organism>
<protein>
    <submittedName>
        <fullName evidence="2">Uncharacterized protein</fullName>
    </submittedName>
</protein>
<feature type="signal peptide" evidence="1">
    <location>
        <begin position="1"/>
        <end position="28"/>
    </location>
</feature>
<proteinExistence type="predicted"/>
<sequence length="170" mass="19018">MSAMWEDSTCGYAMLLLVSSLLHWNSQLQNHPPQGNITHVPQQYLRPSQQHEGLLIAPTQQASSDISEVTYWYPCSGATHHLTLELNNIMNKSQFSAPDQVFMGNGKGLPIHHIVLLQCQLKRGLYVFDNLNFTSSHPQNSTVSFKLCTTTTTPFSSKPFITSATRKSII</sequence>